<dbReference type="PROSITE" id="PS00031">
    <property type="entry name" value="NUCLEAR_REC_DBD_1"/>
    <property type="match status" value="1"/>
</dbReference>
<evidence type="ECO:0000313" key="14">
    <source>
        <dbReference type="Proteomes" id="UP000694941"/>
    </source>
</evidence>
<keyword evidence="14" id="KW-1185">Reference proteome</keyword>
<comment type="similarity">
    <text evidence="10">Belongs to the nuclear hormone receptor family.</text>
</comment>
<dbReference type="CDD" id="cd06969">
    <property type="entry name" value="NR_DBD_NGFI-B"/>
    <property type="match status" value="1"/>
</dbReference>
<dbReference type="Proteomes" id="UP000694941">
    <property type="component" value="Unplaced"/>
</dbReference>
<dbReference type="PRINTS" id="PR00047">
    <property type="entry name" value="STROIDFINGER"/>
</dbReference>
<dbReference type="InterPro" id="IPR001628">
    <property type="entry name" value="Znf_hrmn_rcpt"/>
</dbReference>
<keyword evidence="3 10" id="KW-0863">Zinc-finger</keyword>
<keyword evidence="5 10" id="KW-0805">Transcription regulation</keyword>
<evidence type="ECO:0000259" key="12">
    <source>
        <dbReference type="PROSITE" id="PS51030"/>
    </source>
</evidence>
<evidence type="ECO:0000313" key="15">
    <source>
        <dbReference type="RefSeq" id="XP_013783222.2"/>
    </source>
</evidence>
<organism evidence="14 15">
    <name type="scientific">Limulus polyphemus</name>
    <name type="common">Atlantic horseshoe crab</name>
    <dbReference type="NCBI Taxonomy" id="6850"/>
    <lineage>
        <taxon>Eukaryota</taxon>
        <taxon>Metazoa</taxon>
        <taxon>Ecdysozoa</taxon>
        <taxon>Arthropoda</taxon>
        <taxon>Chelicerata</taxon>
        <taxon>Merostomata</taxon>
        <taxon>Xiphosura</taxon>
        <taxon>Limulidae</taxon>
        <taxon>Limulus</taxon>
    </lineage>
</organism>
<dbReference type="PROSITE" id="PS51030">
    <property type="entry name" value="NUCLEAR_REC_DBD_2"/>
    <property type="match status" value="1"/>
</dbReference>
<feature type="compositionally biased region" description="Polar residues" evidence="11">
    <location>
        <begin position="327"/>
        <end position="345"/>
    </location>
</feature>
<dbReference type="SMART" id="SM00399">
    <property type="entry name" value="ZnF_C4"/>
    <property type="match status" value="1"/>
</dbReference>
<protein>
    <submittedName>
        <fullName evidence="15">Nuclear receptor subfamily 4 group A member 2-like</fullName>
    </submittedName>
</protein>
<comment type="subcellular location">
    <subcellularLocation>
        <location evidence="1 10">Nucleus</location>
    </subcellularLocation>
</comment>
<dbReference type="Pfam" id="PF00105">
    <property type="entry name" value="zf-C4"/>
    <property type="match status" value="1"/>
</dbReference>
<proteinExistence type="inferred from homology"/>
<dbReference type="RefSeq" id="XP_013783222.2">
    <property type="nucleotide sequence ID" value="XM_013927768.2"/>
</dbReference>
<dbReference type="PROSITE" id="PS51843">
    <property type="entry name" value="NR_LBD"/>
    <property type="match status" value="1"/>
</dbReference>
<feature type="region of interest" description="Disordered" evidence="11">
    <location>
        <begin position="487"/>
        <end position="507"/>
    </location>
</feature>
<feature type="compositionally biased region" description="Low complexity" evidence="11">
    <location>
        <begin position="69"/>
        <end position="96"/>
    </location>
</feature>
<feature type="compositionally biased region" description="Polar residues" evidence="11">
    <location>
        <begin position="357"/>
        <end position="366"/>
    </location>
</feature>
<evidence type="ECO:0000256" key="1">
    <source>
        <dbReference type="ARBA" id="ARBA00004123"/>
    </source>
</evidence>
<dbReference type="InterPro" id="IPR001723">
    <property type="entry name" value="Nuclear_hrmn_rcpt"/>
</dbReference>
<name>A0ABM1BJG7_LIMPO</name>
<feature type="domain" description="NR LBD" evidence="13">
    <location>
        <begin position="508"/>
        <end position="743"/>
    </location>
</feature>
<evidence type="ECO:0000256" key="11">
    <source>
        <dbReference type="SAM" id="MobiDB-lite"/>
    </source>
</evidence>
<keyword evidence="7 10" id="KW-0804">Transcription</keyword>
<dbReference type="PANTHER" id="PTHR24085:SF4">
    <property type="entry name" value="NUCLEAR HORMONE RECEPTOR HR38-RELATED"/>
    <property type="match status" value="1"/>
</dbReference>
<keyword evidence="8 10" id="KW-0675">Receptor</keyword>
<evidence type="ECO:0000256" key="2">
    <source>
        <dbReference type="ARBA" id="ARBA00022723"/>
    </source>
</evidence>
<keyword evidence="2 10" id="KW-0479">Metal-binding</keyword>
<reference evidence="15" key="1">
    <citation type="submission" date="2025-08" db="UniProtKB">
        <authorList>
            <consortium name="RefSeq"/>
        </authorList>
    </citation>
    <scope>IDENTIFICATION</scope>
    <source>
        <tissue evidence="15">Muscle</tissue>
    </source>
</reference>
<feature type="region of interest" description="Disordered" evidence="11">
    <location>
        <begin position="18"/>
        <end position="55"/>
    </location>
</feature>
<feature type="compositionally biased region" description="Low complexity" evidence="11">
    <location>
        <begin position="394"/>
        <end position="406"/>
    </location>
</feature>
<evidence type="ECO:0000256" key="6">
    <source>
        <dbReference type="ARBA" id="ARBA00023125"/>
    </source>
</evidence>
<dbReference type="GeneID" id="106467418"/>
<dbReference type="PANTHER" id="PTHR24085">
    <property type="entry name" value="NUCLEAR HORMONE RECEPTOR"/>
    <property type="match status" value="1"/>
</dbReference>
<dbReference type="PRINTS" id="PR00398">
    <property type="entry name" value="STRDHORMONER"/>
</dbReference>
<dbReference type="InterPro" id="IPR035500">
    <property type="entry name" value="NHR-like_dom_sf"/>
</dbReference>
<accession>A0ABM1BJG7</accession>
<dbReference type="Pfam" id="PF00104">
    <property type="entry name" value="Hormone_recep"/>
    <property type="match status" value="1"/>
</dbReference>
<dbReference type="SUPFAM" id="SSF48508">
    <property type="entry name" value="Nuclear receptor ligand-binding domain"/>
    <property type="match status" value="1"/>
</dbReference>
<gene>
    <name evidence="15" type="primary">LOC106467418</name>
</gene>
<evidence type="ECO:0000256" key="9">
    <source>
        <dbReference type="ARBA" id="ARBA00023242"/>
    </source>
</evidence>
<dbReference type="InterPro" id="IPR003070">
    <property type="entry name" value="NR4A1-3"/>
</dbReference>
<evidence type="ECO:0000259" key="13">
    <source>
        <dbReference type="PROSITE" id="PS51843"/>
    </source>
</evidence>
<dbReference type="SUPFAM" id="SSF57716">
    <property type="entry name" value="Glucocorticoid receptor-like (DNA-binding domain)"/>
    <property type="match status" value="1"/>
</dbReference>
<dbReference type="Gene3D" id="3.30.50.10">
    <property type="entry name" value="Erythroid Transcription Factor GATA-1, subunit A"/>
    <property type="match status" value="1"/>
</dbReference>
<dbReference type="SMART" id="SM00430">
    <property type="entry name" value="HOLI"/>
    <property type="match status" value="1"/>
</dbReference>
<dbReference type="InterPro" id="IPR000536">
    <property type="entry name" value="Nucl_hrmn_rcpt_lig-bd"/>
</dbReference>
<feature type="region of interest" description="Disordered" evidence="11">
    <location>
        <begin position="67"/>
        <end position="96"/>
    </location>
</feature>
<feature type="region of interest" description="Disordered" evidence="11">
    <location>
        <begin position="324"/>
        <end position="368"/>
    </location>
</feature>
<sequence length="746" mass="81588">MLLLCCTYLSNLADHHLSCRGTTSPATSDTEEEGSGIGSSSSAAVPDDLSPEPVSTTATASLIQKSVITAPSPGGPSSSLSVTTTTTTRETASSPEKATMFLLQQSEGVPFAVLSSLVGPEDTMPLSEESFTGESFKLPALEFDEPVESFEVIPAVKSLEDILQTEFTAMMTCSATTTPLSDPTVMVTAASTLPIFQDDPSVMVTAGGILPSFQETYSPRYRRETAQSTVFTFKYKEISAEQLEPTSTTTESFPSSLIGLEPSTSPFPFQPSEPMGFYRTKESPLISPVAPFPHAASATYVSSSYPSPPITQHEPTFLQVEHLKPEQTPSSSTQPEVLQTSQLPESPTFGLEISHPTEGTSPSTSTKVRRRASVTIPSCIIPQASQQQSFRAHSSPSTPTTKEPTPSTSQLCAVCGDNAACQHYGVRTCEGCKGFFKRTVQKGAKYVCLGNKACPVDKRRRNRCQFCRFQKCLTVGMNKEVVRSHTLKGRRGRLPSSKKVCQESPPSPPVTLITSLVRAHVDTSPDIANLNYSKLRDPGSAESMPSEAEQVQLVFNLITSSIEIIRTFAEKVPGFTEFSREDQELLFQAAFLELFVLRLSYRMKMDDDRLTFCCGFILHKEECRRGFGDWLDSIVEFAKSLHALEIDISSFACLCALVLITERHGLRESQKIDQLQMKIVGALRDHVTYNIAAQRKTNLFSHILGRIPDLRSVSVQGFHRLFYLKLENLVPVPPLVNRLLGSGVPL</sequence>
<feature type="region of interest" description="Disordered" evidence="11">
    <location>
        <begin position="384"/>
        <end position="406"/>
    </location>
</feature>
<keyword evidence="9 10" id="KW-0539">Nucleus</keyword>
<dbReference type="PRINTS" id="PR01284">
    <property type="entry name" value="NUCLEARECPTR"/>
</dbReference>
<evidence type="ECO:0000256" key="4">
    <source>
        <dbReference type="ARBA" id="ARBA00022833"/>
    </source>
</evidence>
<dbReference type="Gene3D" id="1.10.565.10">
    <property type="entry name" value="Retinoid X Receptor"/>
    <property type="match status" value="1"/>
</dbReference>
<keyword evidence="4 10" id="KW-0862">Zinc</keyword>
<dbReference type="InterPro" id="IPR013088">
    <property type="entry name" value="Znf_NHR/GATA"/>
</dbReference>
<feature type="domain" description="Nuclear receptor" evidence="12">
    <location>
        <begin position="409"/>
        <end position="484"/>
    </location>
</feature>
<evidence type="ECO:0000256" key="3">
    <source>
        <dbReference type="ARBA" id="ARBA00022771"/>
    </source>
</evidence>
<evidence type="ECO:0000256" key="8">
    <source>
        <dbReference type="ARBA" id="ARBA00023170"/>
    </source>
</evidence>
<keyword evidence="6 10" id="KW-0238">DNA-binding</keyword>
<evidence type="ECO:0000256" key="5">
    <source>
        <dbReference type="ARBA" id="ARBA00023015"/>
    </source>
</evidence>
<evidence type="ECO:0000256" key="7">
    <source>
        <dbReference type="ARBA" id="ARBA00023163"/>
    </source>
</evidence>
<evidence type="ECO:0000256" key="10">
    <source>
        <dbReference type="RuleBase" id="RU004334"/>
    </source>
</evidence>